<dbReference type="RefSeq" id="WP_182535770.1">
    <property type="nucleotide sequence ID" value="NZ_JACGXA010000001.1"/>
</dbReference>
<dbReference type="EMBL" id="JACGXA010000001">
    <property type="protein sequence ID" value="MBA8801763.1"/>
    <property type="molecule type" value="Genomic_DNA"/>
</dbReference>
<gene>
    <name evidence="2" type="ORF">FB382_000054</name>
</gene>
<reference evidence="2 3" key="1">
    <citation type="submission" date="2020-07" db="EMBL/GenBank/DDBJ databases">
        <title>Sequencing the genomes of 1000 actinobacteria strains.</title>
        <authorList>
            <person name="Klenk H.-P."/>
        </authorList>
    </citation>
    <scope>NUCLEOTIDE SEQUENCE [LARGE SCALE GENOMIC DNA]</scope>
    <source>
        <strain evidence="2 3">DSM 21349</strain>
    </source>
</reference>
<evidence type="ECO:0000259" key="1">
    <source>
        <dbReference type="Pfam" id="PF14344"/>
    </source>
</evidence>
<dbReference type="Pfam" id="PF14344">
    <property type="entry name" value="DUF4397"/>
    <property type="match status" value="1"/>
</dbReference>
<dbReference type="AlphaFoldDB" id="A0A7W3P7U5"/>
<name>A0A7W3P7U5_9ACTN</name>
<evidence type="ECO:0000313" key="3">
    <source>
        <dbReference type="Proteomes" id="UP000580910"/>
    </source>
</evidence>
<comment type="caution">
    <text evidence="2">The sequence shown here is derived from an EMBL/GenBank/DDBJ whole genome shotgun (WGS) entry which is preliminary data.</text>
</comment>
<feature type="domain" description="DUF4397" evidence="1">
    <location>
        <begin position="43"/>
        <end position="144"/>
    </location>
</feature>
<accession>A0A7W3P7U5</accession>
<proteinExistence type="predicted"/>
<organism evidence="2 3">
    <name type="scientific">Nocardioides ginsengisegetis</name>
    <dbReference type="NCBI Taxonomy" id="661491"/>
    <lineage>
        <taxon>Bacteria</taxon>
        <taxon>Bacillati</taxon>
        <taxon>Actinomycetota</taxon>
        <taxon>Actinomycetes</taxon>
        <taxon>Propionibacteriales</taxon>
        <taxon>Nocardioidaceae</taxon>
        <taxon>Nocardioides</taxon>
    </lineage>
</organism>
<keyword evidence="3" id="KW-1185">Reference proteome</keyword>
<sequence length="274" mass="28025">MSSSMSQTRPRLLPTSVLLAAILALLTTFLTGSPASAKVPPALYLLQGVPGASVDITIDGKAVQSGVAAKDVIGPVDVSPGDHTVVFKTADWEVSSSVTVAGSQDVVVHWPADAGKQPVVTVFDNDVAPVPSDKGRLMVAHTAVVPPADITAGGKTLFTNIANGEFVSAEVPATTYNVAVVPTGGGKPLLGPVDLAIKAGALTRVFAIGAPRDGSMDAIVQVLPLETTSATGTPSTVDTGSAGFVRPDGSVDTARLAFWTRMLSLFGWLRGWSV</sequence>
<dbReference type="Proteomes" id="UP000580910">
    <property type="component" value="Unassembled WGS sequence"/>
</dbReference>
<protein>
    <recommendedName>
        <fullName evidence="1">DUF4397 domain-containing protein</fullName>
    </recommendedName>
</protein>
<dbReference type="InterPro" id="IPR025510">
    <property type="entry name" value="DUF4397"/>
</dbReference>
<evidence type="ECO:0000313" key="2">
    <source>
        <dbReference type="EMBL" id="MBA8801763.1"/>
    </source>
</evidence>